<organism evidence="1 2">
    <name type="scientific">Dreissena polymorpha</name>
    <name type="common">Zebra mussel</name>
    <name type="synonym">Mytilus polymorpha</name>
    <dbReference type="NCBI Taxonomy" id="45954"/>
    <lineage>
        <taxon>Eukaryota</taxon>
        <taxon>Metazoa</taxon>
        <taxon>Spiralia</taxon>
        <taxon>Lophotrochozoa</taxon>
        <taxon>Mollusca</taxon>
        <taxon>Bivalvia</taxon>
        <taxon>Autobranchia</taxon>
        <taxon>Heteroconchia</taxon>
        <taxon>Euheterodonta</taxon>
        <taxon>Imparidentia</taxon>
        <taxon>Neoheterodontei</taxon>
        <taxon>Myida</taxon>
        <taxon>Dreissenoidea</taxon>
        <taxon>Dreissenidae</taxon>
        <taxon>Dreissena</taxon>
    </lineage>
</organism>
<dbReference type="AlphaFoldDB" id="A0A9D4BYA7"/>
<reference evidence="1" key="1">
    <citation type="journal article" date="2019" name="bioRxiv">
        <title>The Genome of the Zebra Mussel, Dreissena polymorpha: A Resource for Invasive Species Research.</title>
        <authorList>
            <person name="McCartney M.A."/>
            <person name="Auch B."/>
            <person name="Kono T."/>
            <person name="Mallez S."/>
            <person name="Zhang Y."/>
            <person name="Obille A."/>
            <person name="Becker A."/>
            <person name="Abrahante J.E."/>
            <person name="Garbe J."/>
            <person name="Badalamenti J.P."/>
            <person name="Herman A."/>
            <person name="Mangelson H."/>
            <person name="Liachko I."/>
            <person name="Sullivan S."/>
            <person name="Sone E.D."/>
            <person name="Koren S."/>
            <person name="Silverstein K.A.T."/>
            <person name="Beckman K.B."/>
            <person name="Gohl D.M."/>
        </authorList>
    </citation>
    <scope>NUCLEOTIDE SEQUENCE</scope>
    <source>
        <strain evidence="1">Duluth1</strain>
        <tissue evidence="1">Whole animal</tissue>
    </source>
</reference>
<keyword evidence="2" id="KW-1185">Reference proteome</keyword>
<evidence type="ECO:0000313" key="1">
    <source>
        <dbReference type="EMBL" id="KAH3713241.1"/>
    </source>
</evidence>
<name>A0A9D4BYA7_DREPO</name>
<protein>
    <submittedName>
        <fullName evidence="1">Uncharacterized protein</fullName>
    </submittedName>
</protein>
<reference evidence="1" key="2">
    <citation type="submission" date="2020-11" db="EMBL/GenBank/DDBJ databases">
        <authorList>
            <person name="McCartney M.A."/>
            <person name="Auch B."/>
            <person name="Kono T."/>
            <person name="Mallez S."/>
            <person name="Becker A."/>
            <person name="Gohl D.M."/>
            <person name="Silverstein K.A.T."/>
            <person name="Koren S."/>
            <person name="Bechman K.B."/>
            <person name="Herman A."/>
            <person name="Abrahante J.E."/>
            <person name="Garbe J."/>
        </authorList>
    </citation>
    <scope>NUCLEOTIDE SEQUENCE</scope>
    <source>
        <strain evidence="1">Duluth1</strain>
        <tissue evidence="1">Whole animal</tissue>
    </source>
</reference>
<proteinExistence type="predicted"/>
<sequence>MSPMHTWILPKHHLRSPGIRPQTKTYYIDPGAILDIPINFGATPAILNLCIRTPIGTASSTSSVNLAQFSWAF</sequence>
<gene>
    <name evidence="1" type="ORF">DPMN_073028</name>
</gene>
<dbReference type="Proteomes" id="UP000828390">
    <property type="component" value="Unassembled WGS sequence"/>
</dbReference>
<accession>A0A9D4BYA7</accession>
<dbReference type="EMBL" id="JAIWYP010000014">
    <property type="protein sequence ID" value="KAH3713241.1"/>
    <property type="molecule type" value="Genomic_DNA"/>
</dbReference>
<comment type="caution">
    <text evidence="1">The sequence shown here is derived from an EMBL/GenBank/DDBJ whole genome shotgun (WGS) entry which is preliminary data.</text>
</comment>
<evidence type="ECO:0000313" key="2">
    <source>
        <dbReference type="Proteomes" id="UP000828390"/>
    </source>
</evidence>